<dbReference type="Pfam" id="PF04082">
    <property type="entry name" value="Fungal_trans"/>
    <property type="match status" value="1"/>
</dbReference>
<dbReference type="InterPro" id="IPR036864">
    <property type="entry name" value="Zn2-C6_fun-type_DNA-bd_sf"/>
</dbReference>
<sequence length="579" mass="64591">MDEIETSTSVSDKPARRRNGRLQACEPCRRRKVSCDHAYPVCRRCRARSNADSCVYLAPQQTPPGSRKPTPRRLSEVAGARRQSNGPLPPQSIHNGISSTVNPLPDPTEARGLPSETSPGYLGFTSFSAVYQETQNSLSLVQGATILSQMRTPSSSDAAESSRTSANLTPRTLETCLAVLRRIPGHDVSLSLYNKHRNPNDGWVRLAGQRLARSLHEAFDKELRSRKASDLESMAQVISNNTAKLWSEDEPDPDKWITSFSGRNMRWECIGILFTYWGLAALADHAHRPEPGRTLDAVDPRRMTLVYQHAAQLCIDLCKGCAPNSLLLYLMYKVAILESMLSGDASPSFWGKYGEVVATATYLGLHAMPHDSTYMPTASSEARRRLISQIFVVDKVGASFCGRPPLMSRKYLLTPLPLDMSDEVLLSSPEEIAREVQRLDEQGWNRNGDHYSTTIMRARRLLMTVKEEVMELAMGPPMSASIEALLDLNMRQLALISDLPGTLQYRSEDVRNHNVSGPVLYTKVLVHLENLQNLFFIDRMLVQRGHASHADLLSVSFEMVATTLVFWTHMDRLAGDLVN</sequence>
<dbReference type="Pfam" id="PF00172">
    <property type="entry name" value="Zn_clus"/>
    <property type="match status" value="1"/>
</dbReference>
<dbReference type="PROSITE" id="PS50048">
    <property type="entry name" value="ZN2_CY6_FUNGAL_2"/>
    <property type="match status" value="1"/>
</dbReference>
<dbReference type="GeneID" id="63837662"/>
<dbReference type="CDD" id="cd00067">
    <property type="entry name" value="GAL4"/>
    <property type="match status" value="1"/>
</dbReference>
<organism evidence="6 7">
    <name type="scientific">Cryphonectria parasitica (strain ATCC 38755 / EP155)</name>
    <dbReference type="NCBI Taxonomy" id="660469"/>
    <lineage>
        <taxon>Eukaryota</taxon>
        <taxon>Fungi</taxon>
        <taxon>Dikarya</taxon>
        <taxon>Ascomycota</taxon>
        <taxon>Pezizomycotina</taxon>
        <taxon>Sordariomycetes</taxon>
        <taxon>Sordariomycetidae</taxon>
        <taxon>Diaporthales</taxon>
        <taxon>Cryphonectriaceae</taxon>
        <taxon>Cryphonectria-Endothia species complex</taxon>
        <taxon>Cryphonectria</taxon>
    </lineage>
</organism>
<dbReference type="InterPro" id="IPR050613">
    <property type="entry name" value="Sec_Metabolite_Reg"/>
</dbReference>
<feature type="region of interest" description="Disordered" evidence="4">
    <location>
        <begin position="1"/>
        <end position="21"/>
    </location>
</feature>
<dbReference type="GO" id="GO:0000981">
    <property type="term" value="F:DNA-binding transcription factor activity, RNA polymerase II-specific"/>
    <property type="evidence" value="ECO:0007669"/>
    <property type="project" value="InterPro"/>
</dbReference>
<evidence type="ECO:0000256" key="2">
    <source>
        <dbReference type="ARBA" id="ARBA00022723"/>
    </source>
</evidence>
<dbReference type="Gene3D" id="4.10.240.10">
    <property type="entry name" value="Zn(2)-C6 fungal-type DNA-binding domain"/>
    <property type="match status" value="1"/>
</dbReference>
<evidence type="ECO:0000256" key="4">
    <source>
        <dbReference type="SAM" id="MobiDB-lite"/>
    </source>
</evidence>
<gene>
    <name evidence="6" type="ORF">M406DRAFT_330540</name>
</gene>
<dbReference type="InterPro" id="IPR007219">
    <property type="entry name" value="XnlR_reg_dom"/>
</dbReference>
<dbReference type="PROSITE" id="PS00463">
    <property type="entry name" value="ZN2_CY6_FUNGAL_1"/>
    <property type="match status" value="1"/>
</dbReference>
<protein>
    <recommendedName>
        <fullName evidence="5">Zn(2)-C6 fungal-type domain-containing protein</fullName>
    </recommendedName>
</protein>
<dbReference type="AlphaFoldDB" id="A0A9P4Y0C4"/>
<keyword evidence="2" id="KW-0479">Metal-binding</keyword>
<dbReference type="GO" id="GO:0006351">
    <property type="term" value="P:DNA-templated transcription"/>
    <property type="evidence" value="ECO:0007669"/>
    <property type="project" value="InterPro"/>
</dbReference>
<feature type="region of interest" description="Disordered" evidence="4">
    <location>
        <begin position="58"/>
        <end position="117"/>
    </location>
</feature>
<comment type="subcellular location">
    <subcellularLocation>
        <location evidence="1">Nucleus</location>
    </subcellularLocation>
</comment>
<accession>A0A9P4Y0C4</accession>
<dbReference type="GO" id="GO:0003677">
    <property type="term" value="F:DNA binding"/>
    <property type="evidence" value="ECO:0007669"/>
    <property type="project" value="InterPro"/>
</dbReference>
<evidence type="ECO:0000313" key="6">
    <source>
        <dbReference type="EMBL" id="KAF3764189.1"/>
    </source>
</evidence>
<dbReference type="PANTHER" id="PTHR31001">
    <property type="entry name" value="UNCHARACTERIZED TRANSCRIPTIONAL REGULATORY PROTEIN"/>
    <property type="match status" value="1"/>
</dbReference>
<dbReference type="OrthoDB" id="6612291at2759"/>
<feature type="compositionally biased region" description="Polar residues" evidence="4">
    <location>
        <begin position="1"/>
        <end position="11"/>
    </location>
</feature>
<evidence type="ECO:0000259" key="5">
    <source>
        <dbReference type="PROSITE" id="PS50048"/>
    </source>
</evidence>
<dbReference type="RefSeq" id="XP_040775150.1">
    <property type="nucleotide sequence ID" value="XM_040920533.1"/>
</dbReference>
<keyword evidence="3" id="KW-0539">Nucleus</keyword>
<dbReference type="Proteomes" id="UP000803844">
    <property type="component" value="Unassembled WGS sequence"/>
</dbReference>
<reference evidence="6" key="1">
    <citation type="journal article" date="2020" name="Phytopathology">
        <title>Genome sequence of the chestnut blight fungus Cryphonectria parasitica EP155: A fundamental resource for an archetypical invasive plant pathogen.</title>
        <authorList>
            <person name="Crouch J.A."/>
            <person name="Dawe A."/>
            <person name="Aerts A."/>
            <person name="Barry K."/>
            <person name="Churchill A.C.L."/>
            <person name="Grimwood J."/>
            <person name="Hillman B."/>
            <person name="Milgroom M.G."/>
            <person name="Pangilinan J."/>
            <person name="Smith M."/>
            <person name="Salamov A."/>
            <person name="Schmutz J."/>
            <person name="Yadav J."/>
            <person name="Grigoriev I.V."/>
            <person name="Nuss D."/>
        </authorList>
    </citation>
    <scope>NUCLEOTIDE SEQUENCE</scope>
    <source>
        <strain evidence="6">EP155</strain>
    </source>
</reference>
<feature type="compositionally biased region" description="Polar residues" evidence="4">
    <location>
        <begin position="82"/>
        <end position="102"/>
    </location>
</feature>
<dbReference type="SMART" id="SM00066">
    <property type="entry name" value="GAL4"/>
    <property type="match status" value="1"/>
</dbReference>
<feature type="domain" description="Zn(2)-C6 fungal-type" evidence="5">
    <location>
        <begin position="24"/>
        <end position="56"/>
    </location>
</feature>
<dbReference type="InterPro" id="IPR001138">
    <property type="entry name" value="Zn2Cys6_DnaBD"/>
</dbReference>
<proteinExistence type="predicted"/>
<evidence type="ECO:0000256" key="3">
    <source>
        <dbReference type="ARBA" id="ARBA00023242"/>
    </source>
</evidence>
<dbReference type="PANTHER" id="PTHR31001:SF40">
    <property type="entry name" value="ZN(II)2CYS6 TRANSCRIPTION FACTOR (EUROFUNG)"/>
    <property type="match status" value="1"/>
</dbReference>
<name>A0A9P4Y0C4_CRYP1</name>
<evidence type="ECO:0000256" key="1">
    <source>
        <dbReference type="ARBA" id="ARBA00004123"/>
    </source>
</evidence>
<dbReference type="SUPFAM" id="SSF57701">
    <property type="entry name" value="Zn2/Cys6 DNA-binding domain"/>
    <property type="match status" value="1"/>
</dbReference>
<dbReference type="GO" id="GO:0005634">
    <property type="term" value="C:nucleus"/>
    <property type="evidence" value="ECO:0007669"/>
    <property type="project" value="UniProtKB-SubCell"/>
</dbReference>
<dbReference type="GO" id="GO:0008270">
    <property type="term" value="F:zinc ion binding"/>
    <property type="evidence" value="ECO:0007669"/>
    <property type="project" value="InterPro"/>
</dbReference>
<dbReference type="CDD" id="cd12148">
    <property type="entry name" value="fungal_TF_MHR"/>
    <property type="match status" value="1"/>
</dbReference>
<dbReference type="EMBL" id="MU032348">
    <property type="protein sequence ID" value="KAF3764189.1"/>
    <property type="molecule type" value="Genomic_DNA"/>
</dbReference>
<keyword evidence="7" id="KW-1185">Reference proteome</keyword>
<evidence type="ECO:0000313" key="7">
    <source>
        <dbReference type="Proteomes" id="UP000803844"/>
    </source>
</evidence>
<comment type="caution">
    <text evidence="6">The sequence shown here is derived from an EMBL/GenBank/DDBJ whole genome shotgun (WGS) entry which is preliminary data.</text>
</comment>